<evidence type="ECO:0000259" key="1">
    <source>
        <dbReference type="Pfam" id="PF01048"/>
    </source>
</evidence>
<evidence type="ECO:0000313" key="2">
    <source>
        <dbReference type="EMBL" id="QSV45436.1"/>
    </source>
</evidence>
<feature type="domain" description="Nucleoside phosphorylase" evidence="1">
    <location>
        <begin position="137"/>
        <end position="323"/>
    </location>
</feature>
<organism evidence="2 3">
    <name type="scientific">Geobacter benzoatilyticus</name>
    <dbReference type="NCBI Taxonomy" id="2815309"/>
    <lineage>
        <taxon>Bacteria</taxon>
        <taxon>Pseudomonadati</taxon>
        <taxon>Thermodesulfobacteriota</taxon>
        <taxon>Desulfuromonadia</taxon>
        <taxon>Geobacterales</taxon>
        <taxon>Geobacteraceae</taxon>
        <taxon>Geobacter</taxon>
    </lineage>
</organism>
<gene>
    <name evidence="2" type="ORF">JZM60_15155</name>
</gene>
<dbReference type="SUPFAM" id="SSF53167">
    <property type="entry name" value="Purine and uridine phosphorylases"/>
    <property type="match status" value="1"/>
</dbReference>
<sequence>MSKNIKREQPEVSCRSISYLIGKAKDPQMKSMMEDDLLFKFKNILSIRSKSEIALKVLATYAPDKMRSIVEQANINHLDGHKNSYDVLILAIVPIEFITIKQYLNLKEEDNQELSFKNYRFWECDIYNNREKRNLRCLVTMIGDATNPRSAIATNSALSRFKFDLAILVGIAAGPKEETKLSDVIIANQIIDYENKRLEPDKIKNRPEPQSINSGLRKQVGFFITSDIIRDGAFAKAYREQEQSVVSSILPDREVGPEIKFAPILAGDKLLADGLTIESLIDQYHDKARAVEMEANGFVLACEDDNIPWLVFRGISDFGDPGKTGLKPYQANAAYSAILACKLFLENQYSQVSGDTF</sequence>
<accession>A0ABX7Q3G1</accession>
<dbReference type="Proteomes" id="UP000663651">
    <property type="component" value="Chromosome"/>
</dbReference>
<reference evidence="2 3" key="1">
    <citation type="submission" date="2021-03" db="EMBL/GenBank/DDBJ databases">
        <title>Geobacter metallireducens gen. nov. sp. nov., a microorganism capable of coupling the complete oxidation of organic compounds to the reduction of iron and other metals.</title>
        <authorList>
            <person name="Li Y."/>
        </authorList>
    </citation>
    <scope>NUCLEOTIDE SEQUENCE [LARGE SCALE GENOMIC DNA]</scope>
    <source>
        <strain evidence="2 3">Jerry-YX</strain>
    </source>
</reference>
<dbReference type="RefSeq" id="WP_207163233.1">
    <property type="nucleotide sequence ID" value="NZ_CP071382.1"/>
</dbReference>
<dbReference type="Pfam" id="PF01048">
    <property type="entry name" value="PNP_UDP_1"/>
    <property type="match status" value="1"/>
</dbReference>
<dbReference type="InterPro" id="IPR000845">
    <property type="entry name" value="Nucleoside_phosphorylase_d"/>
</dbReference>
<dbReference type="PANTHER" id="PTHR46832">
    <property type="entry name" value="5'-METHYLTHIOADENOSINE/S-ADENOSYLHOMOCYSTEINE NUCLEOSIDASE"/>
    <property type="match status" value="1"/>
</dbReference>
<dbReference type="EMBL" id="CP071382">
    <property type="protein sequence ID" value="QSV45436.1"/>
    <property type="molecule type" value="Genomic_DNA"/>
</dbReference>
<keyword evidence="3" id="KW-1185">Reference proteome</keyword>
<dbReference type="InterPro" id="IPR035994">
    <property type="entry name" value="Nucleoside_phosphorylase_sf"/>
</dbReference>
<proteinExistence type="predicted"/>
<name>A0ABX7Q3G1_9BACT</name>
<protein>
    <recommendedName>
        <fullName evidence="1">Nucleoside phosphorylase domain-containing protein</fullName>
    </recommendedName>
</protein>
<dbReference type="PANTHER" id="PTHR46832:SF1">
    <property type="entry name" value="5'-METHYLTHIOADENOSINE_S-ADENOSYLHOMOCYSTEINE NUCLEOSIDASE"/>
    <property type="match status" value="1"/>
</dbReference>
<dbReference type="Gene3D" id="3.40.50.1580">
    <property type="entry name" value="Nucleoside phosphorylase domain"/>
    <property type="match status" value="1"/>
</dbReference>
<evidence type="ECO:0000313" key="3">
    <source>
        <dbReference type="Proteomes" id="UP000663651"/>
    </source>
</evidence>